<dbReference type="PANTHER" id="PTHR12558:SF13">
    <property type="entry name" value="CELL DIVISION CYCLE PROTEIN 27 HOMOLOG"/>
    <property type="match status" value="1"/>
</dbReference>
<dbReference type="EMBL" id="UINC01051261">
    <property type="protein sequence ID" value="SVB65196.1"/>
    <property type="molecule type" value="Genomic_DNA"/>
</dbReference>
<organism evidence="1">
    <name type="scientific">marine metagenome</name>
    <dbReference type="NCBI Taxonomy" id="408172"/>
    <lineage>
        <taxon>unclassified sequences</taxon>
        <taxon>metagenomes</taxon>
        <taxon>ecological metagenomes</taxon>
    </lineage>
</organism>
<dbReference type="SUPFAM" id="SSF48452">
    <property type="entry name" value="TPR-like"/>
    <property type="match status" value="2"/>
</dbReference>
<dbReference type="PROSITE" id="PS50005">
    <property type="entry name" value="TPR"/>
    <property type="match status" value="2"/>
</dbReference>
<sequence>VLVLSIAAVTVAVYLLKLKPMKGTKVKDLYAEGLDLMITGRRKAAYKNFKDIIHQDSDNIKAYLRLGQVLREGGNPSQAIKIHRGLSHRRNLSHYEKVEMYKNLALDYYKTGNINAAINELHTLLKIEKYNEWALSQLSVFYRVQQDWKNAGEYFEKYQKVANKEDKHKLALYKIQEGRNLINDKKFADARRKFEDALNISSALGVAYYFIGNSYSSESETAYQKSLEIKTEDKSISDDKLEQMEQAKDLLGKAIPMWIRYAELNPKQAWMVIHLLKDGLFALDRYSEFEDILKQILKNDSDNIEVIASLSEIYSHRGEDIEAIEFIDSALEQDPTSLIVKLIKMKLQAKKEKSSKEFT</sequence>
<gene>
    <name evidence="1" type="ORF">METZ01_LOCUS218050</name>
</gene>
<dbReference type="Gene3D" id="1.25.40.10">
    <property type="entry name" value="Tetratricopeptide repeat domain"/>
    <property type="match status" value="3"/>
</dbReference>
<dbReference type="InterPro" id="IPR011990">
    <property type="entry name" value="TPR-like_helical_dom_sf"/>
</dbReference>
<accession>A0A382FPZ3</accession>
<evidence type="ECO:0000313" key="1">
    <source>
        <dbReference type="EMBL" id="SVB65196.1"/>
    </source>
</evidence>
<dbReference type="PANTHER" id="PTHR12558">
    <property type="entry name" value="CELL DIVISION CYCLE 16,23,27"/>
    <property type="match status" value="1"/>
</dbReference>
<dbReference type="AlphaFoldDB" id="A0A382FPZ3"/>
<feature type="non-terminal residue" evidence="1">
    <location>
        <position position="1"/>
    </location>
</feature>
<protein>
    <submittedName>
        <fullName evidence="1">Uncharacterized protein</fullName>
    </submittedName>
</protein>
<dbReference type="SMART" id="SM00028">
    <property type="entry name" value="TPR"/>
    <property type="match status" value="5"/>
</dbReference>
<proteinExistence type="predicted"/>
<dbReference type="InterPro" id="IPR019734">
    <property type="entry name" value="TPR_rpt"/>
</dbReference>
<reference evidence="1" key="1">
    <citation type="submission" date="2018-05" db="EMBL/GenBank/DDBJ databases">
        <authorList>
            <person name="Lanie J.A."/>
            <person name="Ng W.-L."/>
            <person name="Kazmierczak K.M."/>
            <person name="Andrzejewski T.M."/>
            <person name="Davidsen T.M."/>
            <person name="Wayne K.J."/>
            <person name="Tettelin H."/>
            <person name="Glass J.I."/>
            <person name="Rusch D."/>
            <person name="Podicherti R."/>
            <person name="Tsui H.-C.T."/>
            <person name="Winkler M.E."/>
        </authorList>
    </citation>
    <scope>NUCLEOTIDE SEQUENCE</scope>
</reference>
<name>A0A382FPZ3_9ZZZZ</name>
<feature type="non-terminal residue" evidence="1">
    <location>
        <position position="359"/>
    </location>
</feature>